<keyword evidence="2" id="KW-0560">Oxidoreductase</keyword>
<dbReference type="AlphaFoldDB" id="A0A3B0VCP3"/>
<proteinExistence type="predicted"/>
<dbReference type="Pfam" id="PF05173">
    <property type="entry name" value="DapB_C"/>
    <property type="match status" value="1"/>
</dbReference>
<dbReference type="GO" id="GO:0005829">
    <property type="term" value="C:cytosol"/>
    <property type="evidence" value="ECO:0007669"/>
    <property type="project" value="TreeGrafter"/>
</dbReference>
<name>A0A3B0VCP3_9ZZZZ</name>
<dbReference type="SUPFAM" id="SSF55347">
    <property type="entry name" value="Glyceraldehyde-3-phosphate dehydrogenase-like, C-terminal domain"/>
    <property type="match status" value="1"/>
</dbReference>
<feature type="domain" description="Dihydrodipicolinate reductase C-terminal" evidence="1">
    <location>
        <begin position="8"/>
        <end position="138"/>
    </location>
</feature>
<dbReference type="InterPro" id="IPR022663">
    <property type="entry name" value="DapB_C"/>
</dbReference>
<dbReference type="EMBL" id="UOES01000596">
    <property type="protein sequence ID" value="VAW29584.1"/>
    <property type="molecule type" value="Genomic_DNA"/>
</dbReference>
<dbReference type="PROSITE" id="PS01298">
    <property type="entry name" value="DAPB"/>
    <property type="match status" value="1"/>
</dbReference>
<evidence type="ECO:0000313" key="2">
    <source>
        <dbReference type="EMBL" id="VAW29584.1"/>
    </source>
</evidence>
<dbReference type="InterPro" id="IPR022664">
    <property type="entry name" value="DapB_N_CS"/>
</dbReference>
<protein>
    <submittedName>
        <fullName evidence="2">4-hydroxy-tetrahydrodipicolinate reductase</fullName>
        <ecNumber evidence="2">1.17.1.8</ecNumber>
    </submittedName>
</protein>
<dbReference type="GO" id="GO:0019877">
    <property type="term" value="P:diaminopimelate biosynthetic process"/>
    <property type="evidence" value="ECO:0007669"/>
    <property type="project" value="TreeGrafter"/>
</dbReference>
<dbReference type="EC" id="1.17.1.8" evidence="2"/>
<dbReference type="Gene3D" id="3.40.50.720">
    <property type="entry name" value="NAD(P)-binding Rossmann-like Domain"/>
    <property type="match status" value="1"/>
</dbReference>
<accession>A0A3B0VCP3</accession>
<dbReference type="InterPro" id="IPR023940">
    <property type="entry name" value="DHDPR_bac"/>
</dbReference>
<dbReference type="GO" id="GO:0008839">
    <property type="term" value="F:4-hydroxy-tetrahydrodipicolinate reductase"/>
    <property type="evidence" value="ECO:0007669"/>
    <property type="project" value="UniProtKB-EC"/>
</dbReference>
<dbReference type="GO" id="GO:0009089">
    <property type="term" value="P:lysine biosynthetic process via diaminopimelate"/>
    <property type="evidence" value="ECO:0007669"/>
    <property type="project" value="InterPro"/>
</dbReference>
<sequence length="140" mass="15438">YASNYSIGVNLFFKLNEYAAKLLAQQPYKVELEEIHHTEKKDSPSGTAITLAKPIIDALNMDGWVNQPSNNTSELGIISKRKPNVPGTHTVTYSSKIDEISLSHVAHSRKGFAKGALAVAEWVYNTKAKGMLSMNDFLTI</sequence>
<evidence type="ECO:0000259" key="1">
    <source>
        <dbReference type="Pfam" id="PF05173"/>
    </source>
</evidence>
<dbReference type="PANTHER" id="PTHR20836">
    <property type="entry name" value="DIHYDRODIPICOLINATE REDUCTASE"/>
    <property type="match status" value="1"/>
</dbReference>
<feature type="non-terminal residue" evidence="2">
    <location>
        <position position="1"/>
    </location>
</feature>
<gene>
    <name evidence="2" type="ORF">MNBD_BACTEROID06-663</name>
</gene>
<organism evidence="2">
    <name type="scientific">hydrothermal vent metagenome</name>
    <dbReference type="NCBI Taxonomy" id="652676"/>
    <lineage>
        <taxon>unclassified sequences</taxon>
        <taxon>metagenomes</taxon>
        <taxon>ecological metagenomes</taxon>
    </lineage>
</organism>
<reference evidence="2" key="1">
    <citation type="submission" date="2018-06" db="EMBL/GenBank/DDBJ databases">
        <authorList>
            <person name="Zhirakovskaya E."/>
        </authorList>
    </citation>
    <scope>NUCLEOTIDE SEQUENCE</scope>
</reference>
<dbReference type="Gene3D" id="3.30.360.10">
    <property type="entry name" value="Dihydrodipicolinate Reductase, domain 2"/>
    <property type="match status" value="1"/>
</dbReference>
<dbReference type="PANTHER" id="PTHR20836:SF0">
    <property type="entry name" value="4-HYDROXY-TETRAHYDRODIPICOLINATE REDUCTASE 1, CHLOROPLASTIC-RELATED"/>
    <property type="match status" value="1"/>
</dbReference>